<evidence type="ECO:0000313" key="3">
    <source>
        <dbReference type="Proteomes" id="UP000618319"/>
    </source>
</evidence>
<dbReference type="InterPro" id="IPR032339">
    <property type="entry name" value="DUF4859"/>
</dbReference>
<accession>A0ABR9TAP1</accession>
<comment type="caution">
    <text evidence="2">The sequence shown here is derived from an EMBL/GenBank/DDBJ whole genome shotgun (WGS) entry which is preliminary data.</text>
</comment>
<dbReference type="InterPro" id="IPR045690">
    <property type="entry name" value="DUF6055"/>
</dbReference>
<reference evidence="2 3" key="1">
    <citation type="submission" date="2018-02" db="EMBL/GenBank/DDBJ databases">
        <title>Sphingobacterium KA21.</title>
        <authorList>
            <person name="Vasarhelyi B.M."/>
            <person name="Deshmukh S."/>
            <person name="Balint B."/>
            <person name="Kukolya J."/>
        </authorList>
    </citation>
    <scope>NUCLEOTIDE SEQUENCE [LARGE SCALE GENOMIC DNA]</scope>
    <source>
        <strain evidence="2 3">Ka21</strain>
    </source>
</reference>
<dbReference type="Proteomes" id="UP000618319">
    <property type="component" value="Unassembled WGS sequence"/>
</dbReference>
<dbReference type="Pfam" id="PF19527">
    <property type="entry name" value="DUF6055"/>
    <property type="match status" value="1"/>
</dbReference>
<dbReference type="RefSeq" id="WP_196938808.1">
    <property type="nucleotide sequence ID" value="NZ_MU158689.1"/>
</dbReference>
<proteinExistence type="predicted"/>
<name>A0ABR9TAP1_9SPHI</name>
<keyword evidence="3" id="KW-1185">Reference proteome</keyword>
<feature type="domain" description="DUF4859" evidence="1">
    <location>
        <begin position="495"/>
        <end position="604"/>
    </location>
</feature>
<dbReference type="Pfam" id="PF16151">
    <property type="entry name" value="DUF4859"/>
    <property type="match status" value="1"/>
</dbReference>
<protein>
    <submittedName>
        <fullName evidence="2">DUF4859 domain-containing protein</fullName>
    </submittedName>
</protein>
<sequence>MKTLLLKGIMLLFFPVILLNTGCNKKLLDELAAQQIAPLPGEEVSFEDDSLEIYIPKEFEDMNFYNNASTWSYDRSKESAHFIVFWGAGYGRNDPNSASVQETYRVDIDDLLAKAEQFYDVNIKTLKFAERGVGKSNLDKYKMMIFLHYTTEWMAFGGGYDDVIGALWINPATCKPVGSTIAHEIGHSFQYQVRCDLGANHGLRYGFGGNGGNAFWEQTAQWQAHQTYPMEAFSSYNFTVYTENYHRHIHHEWYRYASYFIHDYWASKHGIDIVGRVWRAATAPEDPVQAYMRVTGVDVNQFNDEIFEAATKFVTWDIDALRSNGANYIGKQTNSFRKQESGAFRVSYNRCPGTTGYNVVPLNLAPSGTILTTHFKGLPNATGFNPVDASRAGWRYGYVALLENGTRVYGTMNRTAEGDASFTVPANCKNLWFVVSGAPTVYTPHAWDEDEANDEQWPYELSFTNTGILGYVDAGSQPQNVSFVSNLSLPLGNDNYAVTPVVIDQAKFAELFAVRVTELNALLESGKIKFYAVEENGTLNATRTANGYGQWLDNKGNVTTWGTNSFFFSEFDQNGLIFNIGQFPGAASAGSYVLKQALVYEYEPGKTVQATFVFNIKIE</sequence>
<evidence type="ECO:0000259" key="1">
    <source>
        <dbReference type="Pfam" id="PF16151"/>
    </source>
</evidence>
<dbReference type="EMBL" id="PSKQ01000024">
    <property type="protein sequence ID" value="MBE8722398.1"/>
    <property type="molecule type" value="Genomic_DNA"/>
</dbReference>
<organism evidence="2 3">
    <name type="scientific">Sphingobacterium pedocola</name>
    <dbReference type="NCBI Taxonomy" id="2082722"/>
    <lineage>
        <taxon>Bacteria</taxon>
        <taxon>Pseudomonadati</taxon>
        <taxon>Bacteroidota</taxon>
        <taxon>Sphingobacteriia</taxon>
        <taxon>Sphingobacteriales</taxon>
        <taxon>Sphingobacteriaceae</taxon>
        <taxon>Sphingobacterium</taxon>
    </lineage>
</organism>
<evidence type="ECO:0000313" key="2">
    <source>
        <dbReference type="EMBL" id="MBE8722398.1"/>
    </source>
</evidence>
<gene>
    <name evidence="2" type="ORF">C4F40_16860</name>
</gene>